<keyword evidence="3" id="KW-1185">Reference proteome</keyword>
<name>A0A9Q9DR30_CURCL</name>
<sequence length="249" mass="27595">MKFSSLSLPLFALLSFASAAPSEMAGRSPVPNPNILEYSAEHSVEMIKRAQIEARQGVPTQPSHTYLIPTREVLPHHKLLKSIAPSSLLAFPISHNGSTRELRSEATACADQLSRRRSQLNVPDYCATNQIAQPQFQDYSDPRALADTLPSGIRTAWSSSVFVHGREYRAALWRDYRYLEQSREEAAEVAWKALQSAAATNNANQAQYNRSTQGDGGLAKLRFNVSTSTDILVRILGDYNTGTHFFLSL</sequence>
<feature type="chain" id="PRO_5040330558" evidence="1">
    <location>
        <begin position="20"/>
        <end position="249"/>
    </location>
</feature>
<proteinExistence type="predicted"/>
<accession>A0A9Q9DR30</accession>
<keyword evidence="1" id="KW-0732">Signal</keyword>
<dbReference type="VEuPathDB" id="FungiDB:yc1106_02583"/>
<dbReference type="OrthoDB" id="5418749at2759"/>
<protein>
    <submittedName>
        <fullName evidence="2">Uncharacterized protein</fullName>
    </submittedName>
</protein>
<gene>
    <name evidence="2" type="ORF">yc1106_02583</name>
</gene>
<dbReference type="PANTHER" id="PTHR42030">
    <property type="entry name" value="DRBM DOMAIN-CONTAINING PROTEIN"/>
    <property type="match status" value="1"/>
</dbReference>
<dbReference type="EMBL" id="CP089275">
    <property type="protein sequence ID" value="USP75309.1"/>
    <property type="molecule type" value="Genomic_DNA"/>
</dbReference>
<organism evidence="2 3">
    <name type="scientific">Curvularia clavata</name>
    <dbReference type="NCBI Taxonomy" id="95742"/>
    <lineage>
        <taxon>Eukaryota</taxon>
        <taxon>Fungi</taxon>
        <taxon>Dikarya</taxon>
        <taxon>Ascomycota</taxon>
        <taxon>Pezizomycotina</taxon>
        <taxon>Dothideomycetes</taxon>
        <taxon>Pleosporomycetidae</taxon>
        <taxon>Pleosporales</taxon>
        <taxon>Pleosporineae</taxon>
        <taxon>Pleosporaceae</taxon>
        <taxon>Curvularia</taxon>
    </lineage>
</organism>
<dbReference type="AlphaFoldDB" id="A0A9Q9DR30"/>
<evidence type="ECO:0000313" key="3">
    <source>
        <dbReference type="Proteomes" id="UP001056012"/>
    </source>
</evidence>
<dbReference type="Proteomes" id="UP001056012">
    <property type="component" value="Chromosome 2"/>
</dbReference>
<dbReference type="PANTHER" id="PTHR42030:SF1">
    <property type="entry name" value="DRBM DOMAIN-CONTAINING PROTEIN"/>
    <property type="match status" value="1"/>
</dbReference>
<reference evidence="2" key="1">
    <citation type="submission" date="2021-12" db="EMBL/GenBank/DDBJ databases">
        <title>Curvularia clavata genome.</title>
        <authorList>
            <person name="Cao Y."/>
        </authorList>
    </citation>
    <scope>NUCLEOTIDE SEQUENCE</scope>
    <source>
        <strain evidence="2">Yc1106</strain>
    </source>
</reference>
<feature type="signal peptide" evidence="1">
    <location>
        <begin position="1"/>
        <end position="19"/>
    </location>
</feature>
<evidence type="ECO:0000256" key="1">
    <source>
        <dbReference type="SAM" id="SignalP"/>
    </source>
</evidence>
<evidence type="ECO:0000313" key="2">
    <source>
        <dbReference type="EMBL" id="USP75309.1"/>
    </source>
</evidence>